<reference evidence="2" key="2">
    <citation type="journal article" date="2013" name="Mar. Genomics">
        <title>Expression of sulfatases in Rhodopirellula baltica and the diversity of sulfatases in the genus Rhodopirellula.</title>
        <authorList>
            <person name="Wegner C.E."/>
            <person name="Richter-Heitmann T."/>
            <person name="Klindworth A."/>
            <person name="Klockow C."/>
            <person name="Richter M."/>
            <person name="Achstetter T."/>
            <person name="Glockner F.O."/>
            <person name="Harder J."/>
        </authorList>
    </citation>
    <scope>NUCLEOTIDE SEQUENCE [LARGE SCALE GENOMIC DNA]</scope>
    <source>
        <strain evidence="2">6C</strain>
    </source>
</reference>
<dbReference type="EMBL" id="ANMO01000271">
    <property type="protein sequence ID" value="EMB13203.1"/>
    <property type="molecule type" value="Genomic_DNA"/>
</dbReference>
<feature type="transmembrane region" description="Helical" evidence="1">
    <location>
        <begin position="30"/>
        <end position="46"/>
    </location>
</feature>
<sequence length="147" mass="15579">MGNTSNSFDDLPVMSEAACELSKPSVSARLLAFYLIAFVILLFTIPPTSKHSYLPGLIIAFLVVMIGAIQVARVGASTATAFIYGCGASFLFLIRLGQVGHVPQWLEDTPSTPVVLLSGVACCLFSGSSAAAIATFTRKSKRFLRSS</sequence>
<protein>
    <submittedName>
        <fullName evidence="2">Membrane protein</fullName>
    </submittedName>
</protein>
<proteinExistence type="predicted"/>
<keyword evidence="1" id="KW-1133">Transmembrane helix</keyword>
<organism evidence="2 3">
    <name type="scientific">Rhodopirellula europaea 6C</name>
    <dbReference type="NCBI Taxonomy" id="1263867"/>
    <lineage>
        <taxon>Bacteria</taxon>
        <taxon>Pseudomonadati</taxon>
        <taxon>Planctomycetota</taxon>
        <taxon>Planctomycetia</taxon>
        <taxon>Pirellulales</taxon>
        <taxon>Pirellulaceae</taxon>
        <taxon>Rhodopirellula</taxon>
    </lineage>
</organism>
<keyword evidence="1" id="KW-0472">Membrane</keyword>
<dbReference type="Proteomes" id="UP000011529">
    <property type="component" value="Unassembled WGS sequence"/>
</dbReference>
<keyword evidence="3" id="KW-1185">Reference proteome</keyword>
<name>M2AUI0_9BACT</name>
<feature type="transmembrane region" description="Helical" evidence="1">
    <location>
        <begin position="52"/>
        <end position="69"/>
    </location>
</feature>
<evidence type="ECO:0000256" key="1">
    <source>
        <dbReference type="SAM" id="Phobius"/>
    </source>
</evidence>
<dbReference type="PATRIC" id="fig|1263867.3.peg.6494"/>
<evidence type="ECO:0000313" key="3">
    <source>
        <dbReference type="Proteomes" id="UP000011529"/>
    </source>
</evidence>
<feature type="transmembrane region" description="Helical" evidence="1">
    <location>
        <begin position="76"/>
        <end position="94"/>
    </location>
</feature>
<reference evidence="2" key="1">
    <citation type="submission" date="2012-11" db="EMBL/GenBank/DDBJ databases">
        <title>Permanent draft genomes of Rhodopirellula europaea strain SH398 and 6C.</title>
        <authorList>
            <person name="Richter M."/>
            <person name="Richter-Heitmann T."/>
            <person name="Frank C."/>
            <person name="Harder J."/>
            <person name="Glockner F.O."/>
        </authorList>
    </citation>
    <scope>NUCLEOTIDE SEQUENCE</scope>
    <source>
        <strain evidence="2">6C</strain>
    </source>
</reference>
<keyword evidence="1" id="KW-0812">Transmembrane</keyword>
<dbReference type="AlphaFoldDB" id="M2AUI0"/>
<evidence type="ECO:0000313" key="2">
    <source>
        <dbReference type="EMBL" id="EMB13203.1"/>
    </source>
</evidence>
<accession>M2AUI0</accession>
<gene>
    <name evidence="2" type="ORF">RE6C_06059</name>
</gene>
<feature type="transmembrane region" description="Helical" evidence="1">
    <location>
        <begin position="114"/>
        <end position="136"/>
    </location>
</feature>
<comment type="caution">
    <text evidence="2">The sequence shown here is derived from an EMBL/GenBank/DDBJ whole genome shotgun (WGS) entry which is preliminary data.</text>
</comment>